<proteinExistence type="predicted"/>
<feature type="region of interest" description="Disordered" evidence="1">
    <location>
        <begin position="137"/>
        <end position="181"/>
    </location>
</feature>
<dbReference type="Proteomes" id="UP000600918">
    <property type="component" value="Unassembled WGS sequence"/>
</dbReference>
<feature type="compositionally biased region" description="Basic and acidic residues" evidence="1">
    <location>
        <begin position="137"/>
        <end position="148"/>
    </location>
</feature>
<feature type="compositionally biased region" description="Basic and acidic residues" evidence="1">
    <location>
        <begin position="159"/>
        <end position="174"/>
    </location>
</feature>
<gene>
    <name evidence="2" type="ORF">H0235_010560</name>
</gene>
<comment type="caution">
    <text evidence="2">The sequence shown here is derived from an EMBL/GenBank/DDBJ whole genome shotgun (WGS) entry which is preliminary data.</text>
</comment>
<dbReference type="AlphaFoldDB" id="A0A834U7S2"/>
<sequence length="200" mass="22086">MKAENRKDPRNVLAAFLFSIKTNYSRPASLPSLVPYRPASVVTGLGPKSVMEIASPNCLLILIMLLHCSANGAQCSTLRVNVNVNVNDDDDDDDNVEKKRKRKICGSSKDSISMICHGRYTRGIVFVCLAGTSRWDPKGKRVQDEGPRGCDVASGPELARPRHDQRAHHAESHRNSTPMNSRTHEIIGNRIFLVARIPSS</sequence>
<evidence type="ECO:0000313" key="2">
    <source>
        <dbReference type="EMBL" id="KAF7420263.1"/>
    </source>
</evidence>
<evidence type="ECO:0000256" key="1">
    <source>
        <dbReference type="SAM" id="MobiDB-lite"/>
    </source>
</evidence>
<organism evidence="2 3">
    <name type="scientific">Vespula pensylvanica</name>
    <name type="common">Western yellow jacket</name>
    <name type="synonym">Wasp</name>
    <dbReference type="NCBI Taxonomy" id="30213"/>
    <lineage>
        <taxon>Eukaryota</taxon>
        <taxon>Metazoa</taxon>
        <taxon>Ecdysozoa</taxon>
        <taxon>Arthropoda</taxon>
        <taxon>Hexapoda</taxon>
        <taxon>Insecta</taxon>
        <taxon>Pterygota</taxon>
        <taxon>Neoptera</taxon>
        <taxon>Endopterygota</taxon>
        <taxon>Hymenoptera</taxon>
        <taxon>Apocrita</taxon>
        <taxon>Aculeata</taxon>
        <taxon>Vespoidea</taxon>
        <taxon>Vespidae</taxon>
        <taxon>Vespinae</taxon>
        <taxon>Vespula</taxon>
    </lineage>
</organism>
<accession>A0A834U7S2</accession>
<protein>
    <submittedName>
        <fullName evidence="2">Uncharacterized protein</fullName>
    </submittedName>
</protein>
<reference evidence="2" key="1">
    <citation type="journal article" date="2020" name="G3 (Bethesda)">
        <title>High-Quality Assemblies for Three Invasive Social Wasps from the &lt;i&gt;Vespula&lt;/i&gt; Genus.</title>
        <authorList>
            <person name="Harrop T.W.R."/>
            <person name="Guhlin J."/>
            <person name="McLaughlin G.M."/>
            <person name="Permina E."/>
            <person name="Stockwell P."/>
            <person name="Gilligan J."/>
            <person name="Le Lec M.F."/>
            <person name="Gruber M.A.M."/>
            <person name="Quinn O."/>
            <person name="Lovegrove M."/>
            <person name="Duncan E.J."/>
            <person name="Remnant E.J."/>
            <person name="Van Eeckhoven J."/>
            <person name="Graham B."/>
            <person name="Knapp R.A."/>
            <person name="Langford K.W."/>
            <person name="Kronenberg Z."/>
            <person name="Press M.O."/>
            <person name="Eacker S.M."/>
            <person name="Wilson-Rankin E.E."/>
            <person name="Purcell J."/>
            <person name="Lester P.J."/>
            <person name="Dearden P.K."/>
        </authorList>
    </citation>
    <scope>NUCLEOTIDE SEQUENCE</scope>
    <source>
        <strain evidence="2">Volc-1</strain>
    </source>
</reference>
<dbReference type="EMBL" id="JACSDY010000009">
    <property type="protein sequence ID" value="KAF7420263.1"/>
    <property type="molecule type" value="Genomic_DNA"/>
</dbReference>
<name>A0A834U7S2_VESPE</name>
<evidence type="ECO:0000313" key="3">
    <source>
        <dbReference type="Proteomes" id="UP000600918"/>
    </source>
</evidence>
<keyword evidence="3" id="KW-1185">Reference proteome</keyword>